<dbReference type="AlphaFoldDB" id="A0A4U0U3E9"/>
<feature type="region of interest" description="Disordered" evidence="1">
    <location>
        <begin position="193"/>
        <end position="218"/>
    </location>
</feature>
<accession>A0A4U0U3E9</accession>
<dbReference type="InterPro" id="IPR053030">
    <property type="entry name" value="Ribosomal_biogenesis_FAF1-like"/>
</dbReference>
<dbReference type="Proteomes" id="UP000308549">
    <property type="component" value="Unassembled WGS sequence"/>
</dbReference>
<evidence type="ECO:0000256" key="1">
    <source>
        <dbReference type="SAM" id="MobiDB-lite"/>
    </source>
</evidence>
<evidence type="ECO:0000313" key="3">
    <source>
        <dbReference type="Proteomes" id="UP000308549"/>
    </source>
</evidence>
<name>A0A4U0U3E9_9PEZI</name>
<dbReference type="GO" id="GO:0000462">
    <property type="term" value="P:maturation of SSU-rRNA from tricistronic rRNA transcript (SSU-rRNA, 5.8S rRNA, LSU-rRNA)"/>
    <property type="evidence" value="ECO:0007669"/>
    <property type="project" value="TreeGrafter"/>
</dbReference>
<organism evidence="2 3">
    <name type="scientific">Salinomyces thailandicus</name>
    <dbReference type="NCBI Taxonomy" id="706561"/>
    <lineage>
        <taxon>Eukaryota</taxon>
        <taxon>Fungi</taxon>
        <taxon>Dikarya</taxon>
        <taxon>Ascomycota</taxon>
        <taxon>Pezizomycotina</taxon>
        <taxon>Dothideomycetes</taxon>
        <taxon>Dothideomycetidae</taxon>
        <taxon>Mycosphaerellales</taxon>
        <taxon>Teratosphaeriaceae</taxon>
        <taxon>Salinomyces</taxon>
    </lineage>
</organism>
<feature type="region of interest" description="Disordered" evidence="1">
    <location>
        <begin position="230"/>
        <end position="277"/>
    </location>
</feature>
<dbReference type="GO" id="GO:0005730">
    <property type="term" value="C:nucleolus"/>
    <property type="evidence" value="ECO:0007669"/>
    <property type="project" value="TreeGrafter"/>
</dbReference>
<feature type="region of interest" description="Disordered" evidence="1">
    <location>
        <begin position="1"/>
        <end position="141"/>
    </location>
</feature>
<keyword evidence="3" id="KW-1185">Reference proteome</keyword>
<gene>
    <name evidence="2" type="ORF">B0A50_03368</name>
</gene>
<evidence type="ECO:0000313" key="2">
    <source>
        <dbReference type="EMBL" id="TKA28956.1"/>
    </source>
</evidence>
<dbReference type="InterPro" id="IPR027973">
    <property type="entry name" value="FSAF1-like"/>
</dbReference>
<feature type="compositionally biased region" description="Basic and acidic residues" evidence="1">
    <location>
        <begin position="256"/>
        <end position="267"/>
    </location>
</feature>
<feature type="compositionally biased region" description="Basic and acidic residues" evidence="1">
    <location>
        <begin position="206"/>
        <end position="217"/>
    </location>
</feature>
<feature type="compositionally biased region" description="Basic and acidic residues" evidence="1">
    <location>
        <begin position="27"/>
        <end position="40"/>
    </location>
</feature>
<dbReference type="EMBL" id="NAJL01000016">
    <property type="protein sequence ID" value="TKA28956.1"/>
    <property type="molecule type" value="Genomic_DNA"/>
</dbReference>
<dbReference type="OrthoDB" id="5556956at2759"/>
<feature type="compositionally biased region" description="Basic residues" evidence="1">
    <location>
        <begin position="1"/>
        <end position="11"/>
    </location>
</feature>
<sequence>MAVTIGKRKRRNDVDIREESASEDSDDLRTRFQRAFEAKFKPLKISPPPSKPGEVEEEDVAEQGEESDWSGFSEDAEDNVVVVDHARANSGNDEVRQHEVKAFMSSRPPSLSEKRAKVTSKQPKGDAEEDGNETANLKNDLALQRLLKESHLLDPSSFNSSNAAPEGKSRLKALDLRLQDLGAKKGTLEQERMPLSHRKGIKTKAATREATRRKDAAENGIILERVKATKAPERRREKGVDVPSVGKFKGGTLKLSSRDVKSIEGPRKSIGGKGRRS</sequence>
<reference evidence="2 3" key="1">
    <citation type="submission" date="2017-03" db="EMBL/GenBank/DDBJ databases">
        <title>Genomes of endolithic fungi from Antarctica.</title>
        <authorList>
            <person name="Coleine C."/>
            <person name="Masonjones S."/>
            <person name="Stajich J.E."/>
        </authorList>
    </citation>
    <scope>NUCLEOTIDE SEQUENCE [LARGE SCALE GENOMIC DNA]</scope>
    <source>
        <strain evidence="2 3">CCFEE 6315</strain>
    </source>
</reference>
<dbReference type="PANTHER" id="PTHR28096">
    <property type="entry name" value="PROTEIN FAF1"/>
    <property type="match status" value="1"/>
</dbReference>
<dbReference type="Pfam" id="PF15375">
    <property type="entry name" value="FSAF1"/>
    <property type="match status" value="1"/>
</dbReference>
<proteinExistence type="predicted"/>
<feature type="compositionally biased region" description="Basic and acidic residues" evidence="1">
    <location>
        <begin position="230"/>
        <end position="240"/>
    </location>
</feature>
<feature type="compositionally biased region" description="Acidic residues" evidence="1">
    <location>
        <begin position="55"/>
        <end position="78"/>
    </location>
</feature>
<protein>
    <submittedName>
        <fullName evidence="2">Uncharacterized protein</fullName>
    </submittedName>
</protein>
<comment type="caution">
    <text evidence="2">The sequence shown here is derived from an EMBL/GenBank/DDBJ whole genome shotgun (WGS) entry which is preliminary data.</text>
</comment>
<dbReference type="PANTHER" id="PTHR28096:SF1">
    <property type="entry name" value="PROTEIN FAF1"/>
    <property type="match status" value="1"/>
</dbReference>